<evidence type="ECO:0008006" key="3">
    <source>
        <dbReference type="Google" id="ProtNLM"/>
    </source>
</evidence>
<gene>
    <name evidence="1" type="ORF">FJU08_13380</name>
</gene>
<organism evidence="1 2">
    <name type="scientific">Martelella alba</name>
    <dbReference type="NCBI Taxonomy" id="2590451"/>
    <lineage>
        <taxon>Bacteria</taxon>
        <taxon>Pseudomonadati</taxon>
        <taxon>Pseudomonadota</taxon>
        <taxon>Alphaproteobacteria</taxon>
        <taxon>Hyphomicrobiales</taxon>
        <taxon>Aurantimonadaceae</taxon>
        <taxon>Martelella</taxon>
    </lineage>
</organism>
<reference evidence="1 2" key="1">
    <citation type="submission" date="2019-06" db="EMBL/GenBank/DDBJ databases">
        <authorList>
            <person name="Li M."/>
        </authorList>
    </citation>
    <scope>NUCLEOTIDE SEQUENCE [LARGE SCALE GENOMIC DNA]</scope>
    <source>
        <strain evidence="1 2">BGMRC2036</strain>
    </source>
</reference>
<dbReference type="RefSeq" id="WP_141149511.1">
    <property type="nucleotide sequence ID" value="NZ_VHLG01000008.1"/>
</dbReference>
<dbReference type="OrthoDB" id="7375328at2"/>
<keyword evidence="2" id="KW-1185">Reference proteome</keyword>
<evidence type="ECO:0000313" key="2">
    <source>
        <dbReference type="Proteomes" id="UP000318801"/>
    </source>
</evidence>
<dbReference type="EMBL" id="VHLG01000008">
    <property type="protein sequence ID" value="TPW29788.1"/>
    <property type="molecule type" value="Genomic_DNA"/>
</dbReference>
<protein>
    <recommendedName>
        <fullName evidence="3">Glycosyl transferase family 2</fullName>
    </recommendedName>
</protein>
<name>A0A506U8G8_9HYPH</name>
<proteinExistence type="predicted"/>
<dbReference type="AlphaFoldDB" id="A0A506U8G8"/>
<dbReference type="Proteomes" id="UP000318801">
    <property type="component" value="Unassembled WGS sequence"/>
</dbReference>
<sequence>MPNQALQEPPETPPITQDRPQELVIAGLARDCAHSLVTLLPKLTALSAQFARSHFIFLENSSVDDTRRILTQFAQVQQNCIFKTYPLVDARYWKRSDRVAHLRNRLMNLAEKTVTNPENAYYLQLDLDDVNAELDIDYIAQRIKSDDHSWAGLFPNQPGFYYDLWALRHPEYCPYDIWERIRRRPADMSREEAYKRFVTDNTLQLPRDKGLVEVWSAFGGLGIYRFTTIRGLRYRGLAADGREICEHVPFNAAVRERGGRLFIDCAMVNHWGPITHEPPHSPEQKKRSRRNKKLAHMLNAFFRVLRL</sequence>
<accession>A0A506U8G8</accession>
<evidence type="ECO:0000313" key="1">
    <source>
        <dbReference type="EMBL" id="TPW29788.1"/>
    </source>
</evidence>
<comment type="caution">
    <text evidence="1">The sequence shown here is derived from an EMBL/GenBank/DDBJ whole genome shotgun (WGS) entry which is preliminary data.</text>
</comment>